<dbReference type="EMBL" id="MZGS01000017">
    <property type="protein sequence ID" value="PWB87746.1"/>
    <property type="molecule type" value="Genomic_DNA"/>
</dbReference>
<evidence type="ECO:0008006" key="3">
    <source>
        <dbReference type="Google" id="ProtNLM"/>
    </source>
</evidence>
<proteinExistence type="predicted"/>
<comment type="caution">
    <text evidence="1">The sequence shown here is derived from an EMBL/GenBank/DDBJ whole genome shotgun (WGS) entry which is preliminary data.</text>
</comment>
<keyword evidence="2" id="KW-1185">Reference proteome</keyword>
<name>A0A315XN34_9EURY</name>
<reference evidence="1 2" key="1">
    <citation type="submission" date="2017-03" db="EMBL/GenBank/DDBJ databases">
        <title>Genome sequence of Methanobrevibacter thaueri.</title>
        <authorList>
            <person name="Poehlein A."/>
            <person name="Seedorf H."/>
            <person name="Daniel R."/>
        </authorList>
    </citation>
    <scope>NUCLEOTIDE SEQUENCE [LARGE SCALE GENOMIC DNA]</scope>
    <source>
        <strain evidence="1 2">DSM 11995</strain>
    </source>
</reference>
<evidence type="ECO:0000313" key="2">
    <source>
        <dbReference type="Proteomes" id="UP000251717"/>
    </source>
</evidence>
<sequence length="131" mass="15536">MKLEEIKHPEFKNLINLAYMQGENGNEEAILKIEQDMKEYIQDNQFIISIEDNEPVKIPYGNDDEYIVPIFTDEREYTLGMQYFSLNVMDENKEYIIEKLDYFKKLKEDPNFLGYLVNISSVSYIINTSLL</sequence>
<dbReference type="Proteomes" id="UP000251717">
    <property type="component" value="Unassembled WGS sequence"/>
</dbReference>
<gene>
    <name evidence="1" type="ORF">MBBTH_07150</name>
</gene>
<protein>
    <recommendedName>
        <fullName evidence="3">SseB protein N-terminal domain-containing protein</fullName>
    </recommendedName>
</protein>
<evidence type="ECO:0000313" key="1">
    <source>
        <dbReference type="EMBL" id="PWB87746.1"/>
    </source>
</evidence>
<dbReference type="AlphaFoldDB" id="A0A315XN34"/>
<accession>A0A315XN34</accession>
<organism evidence="1 2">
    <name type="scientific">Methanobrevibacter thaueri</name>
    <dbReference type="NCBI Taxonomy" id="190975"/>
    <lineage>
        <taxon>Archaea</taxon>
        <taxon>Methanobacteriati</taxon>
        <taxon>Methanobacteriota</taxon>
        <taxon>Methanomada group</taxon>
        <taxon>Methanobacteria</taxon>
        <taxon>Methanobacteriales</taxon>
        <taxon>Methanobacteriaceae</taxon>
        <taxon>Methanobrevibacter</taxon>
    </lineage>
</organism>
<dbReference type="OrthoDB" id="77041at2157"/>
<dbReference type="RefSeq" id="WP_116591685.1">
    <property type="nucleotide sequence ID" value="NZ_MZGS01000017.1"/>
</dbReference>